<evidence type="ECO:0000313" key="7">
    <source>
        <dbReference type="EMBL" id="POQ99084.1"/>
    </source>
</evidence>
<dbReference type="PANTHER" id="PTHR43776:SF7">
    <property type="entry name" value="D,D-DIPEPTIDE TRANSPORT ATP-BINDING PROTEIN DDPF-RELATED"/>
    <property type="match status" value="1"/>
</dbReference>
<keyword evidence="2" id="KW-0813">Transport</keyword>
<keyword evidence="3" id="KW-0547">Nucleotide-binding</keyword>
<feature type="domain" description="ABC transporter" evidence="6">
    <location>
        <begin position="2"/>
        <end position="258"/>
    </location>
</feature>
<evidence type="ECO:0000256" key="4">
    <source>
        <dbReference type="ARBA" id="ARBA00022840"/>
    </source>
</evidence>
<dbReference type="CDD" id="cd03257">
    <property type="entry name" value="ABC_NikE_OppD_transporters"/>
    <property type="match status" value="1"/>
</dbReference>
<evidence type="ECO:0000313" key="8">
    <source>
        <dbReference type="Proteomes" id="UP000237350"/>
    </source>
</evidence>
<evidence type="ECO:0000256" key="2">
    <source>
        <dbReference type="ARBA" id="ARBA00022448"/>
    </source>
</evidence>
<reference evidence="8" key="1">
    <citation type="submission" date="2015-12" db="EMBL/GenBank/DDBJ databases">
        <authorList>
            <person name="Lodha T.D."/>
            <person name="Chintalapati S."/>
            <person name="Chintalapati V.R."/>
            <person name="Sravanthi T."/>
        </authorList>
    </citation>
    <scope>NUCLEOTIDE SEQUENCE [LARGE SCALE GENOMIC DNA]</scope>
    <source>
        <strain evidence="8">JC133</strain>
    </source>
</reference>
<dbReference type="PANTHER" id="PTHR43776">
    <property type="entry name" value="TRANSPORT ATP-BINDING PROTEIN"/>
    <property type="match status" value="1"/>
</dbReference>
<dbReference type="RefSeq" id="WP_103680721.1">
    <property type="nucleotide sequence ID" value="NZ_LPWH01000111.1"/>
</dbReference>
<keyword evidence="8" id="KW-1185">Reference proteome</keyword>
<proteinExistence type="inferred from homology"/>
<gene>
    <name evidence="7" type="ORF">AU468_10735</name>
</gene>
<dbReference type="Proteomes" id="UP000237350">
    <property type="component" value="Unassembled WGS sequence"/>
</dbReference>
<dbReference type="OrthoDB" id="337094at2"/>
<accession>A0A2S4JHQ8</accession>
<comment type="caution">
    <text evidence="7">The sequence shown here is derived from an EMBL/GenBank/DDBJ whole genome shotgun (WGS) entry which is preliminary data.</text>
</comment>
<dbReference type="InterPro" id="IPR050319">
    <property type="entry name" value="ABC_transp_ATP-bind"/>
</dbReference>
<evidence type="ECO:0000259" key="6">
    <source>
        <dbReference type="PROSITE" id="PS50893"/>
    </source>
</evidence>
<dbReference type="EMBL" id="LPWH01000111">
    <property type="protein sequence ID" value="POQ99084.1"/>
    <property type="molecule type" value="Genomic_DNA"/>
</dbReference>
<dbReference type="InterPro" id="IPR017871">
    <property type="entry name" value="ABC_transporter-like_CS"/>
</dbReference>
<evidence type="ECO:0000256" key="1">
    <source>
        <dbReference type="ARBA" id="ARBA00005417"/>
    </source>
</evidence>
<dbReference type="SUPFAM" id="SSF52540">
    <property type="entry name" value="P-loop containing nucleoside triphosphate hydrolases"/>
    <property type="match status" value="1"/>
</dbReference>
<dbReference type="GO" id="GO:0016887">
    <property type="term" value="F:ATP hydrolysis activity"/>
    <property type="evidence" value="ECO:0007669"/>
    <property type="project" value="InterPro"/>
</dbReference>
<dbReference type="Pfam" id="PF00005">
    <property type="entry name" value="ABC_tran"/>
    <property type="match status" value="1"/>
</dbReference>
<name>A0A2S4JHQ8_9SPIO</name>
<feature type="region of interest" description="Disordered" evidence="5">
    <location>
        <begin position="264"/>
        <end position="289"/>
    </location>
</feature>
<dbReference type="InterPro" id="IPR027417">
    <property type="entry name" value="P-loop_NTPase"/>
</dbReference>
<evidence type="ECO:0000256" key="3">
    <source>
        <dbReference type="ARBA" id="ARBA00022741"/>
    </source>
</evidence>
<evidence type="ECO:0000256" key="5">
    <source>
        <dbReference type="SAM" id="MobiDB-lite"/>
    </source>
</evidence>
<sequence>MITLDRVEKRYPLDAGFFARQDRFVHAVHGLSLAVDPGEIYGLVGESGCGKTTTARLIVRMERLSAGEITFRSRQGKEYRLSRVEGQALKEMRSRIRYIFQDPARSLNPRMTVREVLLSGYRYAPSWPGRVRAEEEARRILEEVGLRAGDLDRRPADFSGGQRQRISIARALITRPEVVICDEVVSALDASIQGQILNLLLQVREERKLTMLFIGHDLAVVGYMCDRIGVMYRGVLVEEAPAGDLLRERHHPYTRYLFDAQPALGRPRSETPLKPPVPPGSGDLTVPPVADPRELIMTEIAPGHRVSAAFRGAPGPGEG</sequence>
<dbReference type="SMART" id="SM00382">
    <property type="entry name" value="AAA"/>
    <property type="match status" value="1"/>
</dbReference>
<keyword evidence="4 7" id="KW-0067">ATP-binding</keyword>
<dbReference type="GO" id="GO:0055085">
    <property type="term" value="P:transmembrane transport"/>
    <property type="evidence" value="ECO:0007669"/>
    <property type="project" value="UniProtKB-ARBA"/>
</dbReference>
<dbReference type="InterPro" id="IPR003593">
    <property type="entry name" value="AAA+_ATPase"/>
</dbReference>
<dbReference type="PROSITE" id="PS00211">
    <property type="entry name" value="ABC_TRANSPORTER_1"/>
    <property type="match status" value="1"/>
</dbReference>
<dbReference type="InterPro" id="IPR003439">
    <property type="entry name" value="ABC_transporter-like_ATP-bd"/>
</dbReference>
<dbReference type="GO" id="GO:0005524">
    <property type="term" value="F:ATP binding"/>
    <property type="evidence" value="ECO:0007669"/>
    <property type="project" value="UniProtKB-KW"/>
</dbReference>
<dbReference type="Gene3D" id="3.40.50.300">
    <property type="entry name" value="P-loop containing nucleotide triphosphate hydrolases"/>
    <property type="match status" value="1"/>
</dbReference>
<dbReference type="AlphaFoldDB" id="A0A2S4JHQ8"/>
<dbReference type="PROSITE" id="PS50893">
    <property type="entry name" value="ABC_TRANSPORTER_2"/>
    <property type="match status" value="1"/>
</dbReference>
<protein>
    <submittedName>
        <fullName evidence="7">Dipeptide/oligopeptide/nickel ABC transporter ATP-binding protein</fullName>
    </submittedName>
</protein>
<organism evidence="7 8">
    <name type="scientific">Alkalispirochaeta sphaeroplastigenens</name>
    <dbReference type="NCBI Taxonomy" id="1187066"/>
    <lineage>
        <taxon>Bacteria</taxon>
        <taxon>Pseudomonadati</taxon>
        <taxon>Spirochaetota</taxon>
        <taxon>Spirochaetia</taxon>
        <taxon>Spirochaetales</taxon>
        <taxon>Spirochaetaceae</taxon>
        <taxon>Alkalispirochaeta</taxon>
    </lineage>
</organism>
<comment type="similarity">
    <text evidence="1">Belongs to the ABC transporter superfamily.</text>
</comment>